<name>A0A8S4FIN3_PLUXY</name>
<comment type="caution">
    <text evidence="1">The sequence shown here is derived from an EMBL/GenBank/DDBJ whole genome shotgun (WGS) entry which is preliminary data.</text>
</comment>
<reference evidence="1" key="1">
    <citation type="submission" date="2020-11" db="EMBL/GenBank/DDBJ databases">
        <authorList>
            <person name="Whiteford S."/>
        </authorList>
    </citation>
    <scope>NUCLEOTIDE SEQUENCE</scope>
</reference>
<evidence type="ECO:0000313" key="1">
    <source>
        <dbReference type="EMBL" id="CAG9127134.1"/>
    </source>
</evidence>
<protein>
    <submittedName>
        <fullName evidence="1">(diamondback moth) hypothetical protein</fullName>
    </submittedName>
</protein>
<gene>
    <name evidence="1" type="ORF">PLXY2_LOCUS8850</name>
</gene>
<organism evidence="1 2">
    <name type="scientific">Plutella xylostella</name>
    <name type="common">Diamondback moth</name>
    <name type="synonym">Plutella maculipennis</name>
    <dbReference type="NCBI Taxonomy" id="51655"/>
    <lineage>
        <taxon>Eukaryota</taxon>
        <taxon>Metazoa</taxon>
        <taxon>Ecdysozoa</taxon>
        <taxon>Arthropoda</taxon>
        <taxon>Hexapoda</taxon>
        <taxon>Insecta</taxon>
        <taxon>Pterygota</taxon>
        <taxon>Neoptera</taxon>
        <taxon>Endopterygota</taxon>
        <taxon>Lepidoptera</taxon>
        <taxon>Glossata</taxon>
        <taxon>Ditrysia</taxon>
        <taxon>Yponomeutoidea</taxon>
        <taxon>Plutellidae</taxon>
        <taxon>Plutella</taxon>
    </lineage>
</organism>
<dbReference type="AlphaFoldDB" id="A0A8S4FIN3"/>
<accession>A0A8S4FIN3</accession>
<dbReference type="Proteomes" id="UP000653454">
    <property type="component" value="Unassembled WGS sequence"/>
</dbReference>
<dbReference type="EMBL" id="CAJHNJ030000033">
    <property type="protein sequence ID" value="CAG9127134.1"/>
    <property type="molecule type" value="Genomic_DNA"/>
</dbReference>
<evidence type="ECO:0000313" key="2">
    <source>
        <dbReference type="Proteomes" id="UP000653454"/>
    </source>
</evidence>
<feature type="non-terminal residue" evidence="1">
    <location>
        <position position="92"/>
    </location>
</feature>
<keyword evidence="2" id="KW-1185">Reference proteome</keyword>
<sequence length="92" mass="10905">NLDKNNYLRLFAIRKKKKNIRSQAREVIYRIYIQCLAEHEAGHILSNLEDIYARTASMTGVSDSTVRHIAKECSIMEYFSWKKQNRLSKKRN</sequence>
<proteinExistence type="predicted"/>